<dbReference type="PATRIC" id="fig|1286106.3.peg.145"/>
<dbReference type="AlphaFoldDB" id="M7PUS5"/>
<dbReference type="Pfam" id="PF10262">
    <property type="entry name" value="Rdx"/>
    <property type="match status" value="1"/>
</dbReference>
<evidence type="ECO:0000313" key="3">
    <source>
        <dbReference type="Proteomes" id="UP000012019"/>
    </source>
</evidence>
<keyword evidence="3" id="KW-1185">Reference proteome</keyword>
<protein>
    <submittedName>
        <fullName evidence="2">SelT/selW/selH selenoprotein</fullName>
    </submittedName>
</protein>
<dbReference type="Proteomes" id="UP000012019">
    <property type="component" value="Unassembled WGS sequence"/>
</dbReference>
<evidence type="ECO:0000256" key="1">
    <source>
        <dbReference type="ARBA" id="ARBA00023284"/>
    </source>
</evidence>
<dbReference type="PANTHER" id="PTHR36417:SF2">
    <property type="entry name" value="SELENOPROTEIN DOMAIN PROTEIN (AFU_ORTHOLOGUE AFUA_1G05220)"/>
    <property type="match status" value="1"/>
</dbReference>
<name>M7PUS5_9GAMM</name>
<comment type="caution">
    <text evidence="2">The sequence shown here is derived from an EMBL/GenBank/DDBJ whole genome shotgun (WGS) entry which is preliminary data.</text>
</comment>
<accession>M7PUS5</accession>
<reference evidence="2 3" key="1">
    <citation type="journal article" date="2013" name="Genome Announc.">
        <title>Draft Genome Sequence of Methylophaga lonarensis MPLT, a Haloalkaliphilic (Non-Methane-Utilizing) Methylotroph.</title>
        <authorList>
            <person name="Shetty S.A."/>
            <person name="Marathe N.P."/>
            <person name="Munot H."/>
            <person name="Antony C.P."/>
            <person name="Dhotre D.P."/>
            <person name="Murrell J.C."/>
            <person name="Shouche Y.S."/>
        </authorList>
    </citation>
    <scope>NUCLEOTIDE SEQUENCE [LARGE SCALE GENOMIC DNA]</scope>
    <source>
        <strain evidence="2 3">MPL</strain>
    </source>
</reference>
<proteinExistence type="predicted"/>
<dbReference type="NCBIfam" id="TIGR02174">
    <property type="entry name" value="CXXU_selWTH"/>
    <property type="match status" value="1"/>
</dbReference>
<evidence type="ECO:0000313" key="2">
    <source>
        <dbReference type="EMBL" id="EMR14209.1"/>
    </source>
</evidence>
<dbReference type="STRING" id="1286106.MPL1_00737"/>
<dbReference type="InterPro" id="IPR011893">
    <property type="entry name" value="Selenoprotein_Rdx-typ"/>
</dbReference>
<dbReference type="PANTHER" id="PTHR36417">
    <property type="entry name" value="SELENOPROTEIN DOMAIN PROTEIN (AFU_ORTHOLOGUE AFUA_1G05220)"/>
    <property type="match status" value="1"/>
</dbReference>
<gene>
    <name evidence="2" type="ORF">MPL1_00737</name>
</gene>
<dbReference type="InterPro" id="IPR036249">
    <property type="entry name" value="Thioredoxin-like_sf"/>
</dbReference>
<dbReference type="EMBL" id="APHR01000004">
    <property type="protein sequence ID" value="EMR14209.1"/>
    <property type="molecule type" value="Genomic_DNA"/>
</dbReference>
<keyword evidence="1" id="KW-0676">Redox-active center</keyword>
<dbReference type="Gene3D" id="3.40.30.10">
    <property type="entry name" value="Glutaredoxin"/>
    <property type="match status" value="1"/>
</dbReference>
<dbReference type="SUPFAM" id="SSF52833">
    <property type="entry name" value="Thioredoxin-like"/>
    <property type="match status" value="1"/>
</dbReference>
<sequence>MSDTGHRVLIHYCSQCRWMLRASWTAQELLTTFDGDIAEVVLKPGTGGIFEVRVDDQLIWSRKDEGRFPELSELKQKLRDIIDPQRDLGHSDKKT</sequence>
<dbReference type="eggNOG" id="COG3526">
    <property type="taxonomic scope" value="Bacteria"/>
</dbReference>
<organism evidence="2 3">
    <name type="scientific">Methylophaga lonarensis MPL</name>
    <dbReference type="NCBI Taxonomy" id="1286106"/>
    <lineage>
        <taxon>Bacteria</taxon>
        <taxon>Pseudomonadati</taxon>
        <taxon>Pseudomonadota</taxon>
        <taxon>Gammaproteobacteria</taxon>
        <taxon>Thiotrichales</taxon>
        <taxon>Piscirickettsiaceae</taxon>
        <taxon>Methylophaga</taxon>
    </lineage>
</organism>